<proteinExistence type="inferred from homology"/>
<dbReference type="InterPro" id="IPR029052">
    <property type="entry name" value="Metallo-depent_PP-like"/>
</dbReference>
<dbReference type="InterPro" id="IPR008334">
    <property type="entry name" value="5'-Nucleotdase_C"/>
</dbReference>
<dbReference type="Pfam" id="PF02872">
    <property type="entry name" value="5_nucleotid_C"/>
    <property type="match status" value="1"/>
</dbReference>
<protein>
    <submittedName>
        <fullName evidence="5">Bifunctional metallophosphatase/5'-nucleotidase</fullName>
    </submittedName>
</protein>
<sequence length="631" mass="67512">MAASQGEHRVFGEWPHPVGVGGRLDHGQHVDDLAVLQFPHALTLRKGLIKSSRKRHRAAERRMPDALTVRIMTRRRTILACATAGLTIVGPTAQPAAAHPAPTARVRLLALNDFHGNLEPPSGSSGRAIDENGNTVLAGGASYVAAHLRQLRNRDTLTVAQGDLIGASPLISAAYHDEPSVQFLGDVGVTASAVGNHEFDEGYRELLRIQRGGCHPVDGCSPAGRWRGAKFDYLGANVLLKNSRQRPALRPWTIRRINGVRVGFIGVVTKTTPGIVTAEGIKDLEFVDEVAAANRAARELKRRHVRAMVLLVHEGDQVKAGSRPDECGIEPGAGSRIAREADPEIDVVLSGHTHQQYICTVKDPHGDPRLFSSGSSFGRVITEVNLQVNRRTGDIVRSSMKGDNHVVTRDVPPDPATERFVQTWKDRVSEIADKPIGKITADLTRSQSPAGETALGDVIADAQLAAMKDLGAQVAVMNPGGVRTDLTYAASGQEGNGLVTYGEAFAVQPFSNVMGVVSLTGAQLDALLEQQWTSAGEKILQPSSTLHFTIDRTKPVGDRVSAITINGTPIAPTTTYKVAANNFLLGGGDGFTTFTEAKDQVLGPIDLDALVTHFTTQGTITPPQLTRITTP</sequence>
<dbReference type="InterPro" id="IPR036907">
    <property type="entry name" value="5'-Nucleotdase_C_sf"/>
</dbReference>
<dbReference type="EMBL" id="BAABAS010000033">
    <property type="protein sequence ID" value="GAA4242530.1"/>
    <property type="molecule type" value="Genomic_DNA"/>
</dbReference>
<keyword evidence="2" id="KW-0378">Hydrolase</keyword>
<dbReference type="Gene3D" id="3.60.21.10">
    <property type="match status" value="1"/>
</dbReference>
<dbReference type="InterPro" id="IPR004843">
    <property type="entry name" value="Calcineurin-like_PHP"/>
</dbReference>
<keyword evidence="6" id="KW-1185">Reference proteome</keyword>
<keyword evidence="2" id="KW-0547">Nucleotide-binding</keyword>
<evidence type="ECO:0000256" key="1">
    <source>
        <dbReference type="ARBA" id="ARBA00022729"/>
    </source>
</evidence>
<dbReference type="Pfam" id="PF00149">
    <property type="entry name" value="Metallophos"/>
    <property type="match status" value="1"/>
</dbReference>
<dbReference type="PANTHER" id="PTHR11575">
    <property type="entry name" value="5'-NUCLEOTIDASE-RELATED"/>
    <property type="match status" value="1"/>
</dbReference>
<comment type="caution">
    <text evidence="5">The sequence shown here is derived from an EMBL/GenBank/DDBJ whole genome shotgun (WGS) entry which is preliminary data.</text>
</comment>
<evidence type="ECO:0000259" key="4">
    <source>
        <dbReference type="Pfam" id="PF02872"/>
    </source>
</evidence>
<dbReference type="SUPFAM" id="SSF56300">
    <property type="entry name" value="Metallo-dependent phosphatases"/>
    <property type="match status" value="1"/>
</dbReference>
<dbReference type="PANTHER" id="PTHR11575:SF24">
    <property type="entry name" value="5'-NUCLEOTIDASE"/>
    <property type="match status" value="1"/>
</dbReference>
<accession>A0ABP8CRI1</accession>
<dbReference type="SUPFAM" id="SSF55816">
    <property type="entry name" value="5'-nucleotidase (syn. UDP-sugar hydrolase), C-terminal domain"/>
    <property type="match status" value="1"/>
</dbReference>
<evidence type="ECO:0000313" key="5">
    <source>
        <dbReference type="EMBL" id="GAA4242530.1"/>
    </source>
</evidence>
<keyword evidence="1" id="KW-0732">Signal</keyword>
<gene>
    <name evidence="5" type="ORF">GCM10022254_75910</name>
</gene>
<evidence type="ECO:0000256" key="2">
    <source>
        <dbReference type="RuleBase" id="RU362119"/>
    </source>
</evidence>
<evidence type="ECO:0000259" key="3">
    <source>
        <dbReference type="Pfam" id="PF00149"/>
    </source>
</evidence>
<evidence type="ECO:0000313" key="6">
    <source>
        <dbReference type="Proteomes" id="UP001501710"/>
    </source>
</evidence>
<feature type="domain" description="Calcineurin-like phosphoesterase" evidence="3">
    <location>
        <begin position="107"/>
        <end position="355"/>
    </location>
</feature>
<feature type="domain" description="5'-Nucleotidase C-terminal" evidence="4">
    <location>
        <begin position="436"/>
        <end position="596"/>
    </location>
</feature>
<organism evidence="5 6">
    <name type="scientific">Actinomadura meridiana</name>
    <dbReference type="NCBI Taxonomy" id="559626"/>
    <lineage>
        <taxon>Bacteria</taxon>
        <taxon>Bacillati</taxon>
        <taxon>Actinomycetota</taxon>
        <taxon>Actinomycetes</taxon>
        <taxon>Streptosporangiales</taxon>
        <taxon>Thermomonosporaceae</taxon>
        <taxon>Actinomadura</taxon>
    </lineage>
</organism>
<dbReference type="Proteomes" id="UP001501710">
    <property type="component" value="Unassembled WGS sequence"/>
</dbReference>
<name>A0ABP8CRI1_9ACTN</name>
<dbReference type="PRINTS" id="PR01607">
    <property type="entry name" value="APYRASEFAMLY"/>
</dbReference>
<dbReference type="InterPro" id="IPR006179">
    <property type="entry name" value="5_nucleotidase/apyrase"/>
</dbReference>
<comment type="similarity">
    <text evidence="2">Belongs to the 5'-nucleotidase family.</text>
</comment>
<dbReference type="Gene3D" id="3.90.780.10">
    <property type="entry name" value="5'-Nucleotidase, C-terminal domain"/>
    <property type="match status" value="1"/>
</dbReference>
<reference evidence="6" key="1">
    <citation type="journal article" date="2019" name="Int. J. Syst. Evol. Microbiol.">
        <title>The Global Catalogue of Microorganisms (GCM) 10K type strain sequencing project: providing services to taxonomists for standard genome sequencing and annotation.</title>
        <authorList>
            <consortium name="The Broad Institute Genomics Platform"/>
            <consortium name="The Broad Institute Genome Sequencing Center for Infectious Disease"/>
            <person name="Wu L."/>
            <person name="Ma J."/>
        </authorList>
    </citation>
    <scope>NUCLEOTIDE SEQUENCE [LARGE SCALE GENOMIC DNA]</scope>
    <source>
        <strain evidence="6">JCM 17440</strain>
    </source>
</reference>